<dbReference type="PANTHER" id="PTHR39192">
    <property type="entry name" value="IRON UPTAKE SYSTEM COMPONENT EFEO"/>
    <property type="match status" value="1"/>
</dbReference>
<evidence type="ECO:0000313" key="5">
    <source>
        <dbReference type="EMBL" id="CAL5223435.1"/>
    </source>
</evidence>
<feature type="domain" description="Imelysin-like" evidence="4">
    <location>
        <begin position="6"/>
        <end position="212"/>
    </location>
</feature>
<dbReference type="PANTHER" id="PTHR39192:SF1">
    <property type="entry name" value="IRON UPTAKE SYSTEM COMPONENT EFEO"/>
    <property type="match status" value="1"/>
</dbReference>
<dbReference type="EMBL" id="CAXHTA020000008">
    <property type="protein sequence ID" value="CAL5223435.1"/>
    <property type="molecule type" value="Genomic_DNA"/>
</dbReference>
<feature type="domain" description="Imelysin-like" evidence="4">
    <location>
        <begin position="286"/>
        <end position="449"/>
    </location>
</feature>
<evidence type="ECO:0000313" key="6">
    <source>
        <dbReference type="Proteomes" id="UP001497392"/>
    </source>
</evidence>
<dbReference type="Pfam" id="PF09375">
    <property type="entry name" value="Peptidase_M75"/>
    <property type="match status" value="2"/>
</dbReference>
<comment type="caution">
    <text evidence="5">The sequence shown here is derived from an EMBL/GenBank/DDBJ whole genome shotgun (WGS) entry which is preliminary data.</text>
</comment>
<dbReference type="Gene3D" id="1.20.1420.20">
    <property type="entry name" value="M75 peptidase, HXXE motif"/>
    <property type="match status" value="2"/>
</dbReference>
<dbReference type="InterPro" id="IPR038352">
    <property type="entry name" value="Imelysin_sf"/>
</dbReference>
<name>A0ABP1FU61_9CHLO</name>
<accession>A0ABP1FU61</accession>
<dbReference type="InterPro" id="IPR018976">
    <property type="entry name" value="Imelysin-like"/>
</dbReference>
<proteinExistence type="inferred from homology"/>
<evidence type="ECO:0000256" key="2">
    <source>
        <dbReference type="ARBA" id="ARBA00005989"/>
    </source>
</evidence>
<protein>
    <submittedName>
        <fullName evidence="5">G5950 protein</fullName>
    </submittedName>
</protein>
<evidence type="ECO:0000259" key="4">
    <source>
        <dbReference type="Pfam" id="PF09375"/>
    </source>
</evidence>
<dbReference type="CDD" id="cd14656">
    <property type="entry name" value="Imelysin-like_EfeO"/>
    <property type="match status" value="2"/>
</dbReference>
<keyword evidence="6" id="KW-1185">Reference proteome</keyword>
<dbReference type="Proteomes" id="UP001497392">
    <property type="component" value="Unassembled WGS sequence"/>
</dbReference>
<sequence length="557" mass="60346">MHLDYAKKLVTAISSGNLDQAKAAYIAFRPYYDEIEVLCESFPDIDSDIDARPYAFVSGDASCDADDPFARGQVYQGSHMVEALLYRDGDLGKAKLYATELVRDSEDLMKALQNSSTFYAARTFDGIIDLATEIGSKKISSEEETYSDHSILIFYHNTAGMYSVYSPYHPLLQASNSSLAKSVTDAFTQLNSTLLPFVNTTPQGQTFTPYSQLTTSQRANVTSAAYNLAAQVMAAAAALKADNYTADTDGGDNSAVCNPAPVFQGTSPQISAGLAYLRALNQFELAQVDALAKAINSGNLSAAQAAYNRSRPLYEQIEVLSPAFKTEAKEINARAHDYDHDGGEDPDFSGFHKIEQLLYRDQTLSGAQPLAAGLQASFSDTPLVMEAFANLTSKLNDSSLFNGYVSFNGMNGLATSTPALTISTEEETYSHLSYMVFYNNWKGIYSQLLPFLSQNSTLQASMGAQVQKTFGDAFACLPIQTKDVWSDVSAANVTQSSVSNLVSTNWGDFNAANNKIRQCIFSKGFAVRDLVVNMAKMLGVTPSCDAIYLYTCGSASA</sequence>
<dbReference type="InterPro" id="IPR050894">
    <property type="entry name" value="EfeM/EfeO_iron_uptake"/>
</dbReference>
<comment type="subcellular location">
    <subcellularLocation>
        <location evidence="1">Cell envelope</location>
    </subcellularLocation>
</comment>
<organism evidence="5 6">
    <name type="scientific">Coccomyxa viridis</name>
    <dbReference type="NCBI Taxonomy" id="1274662"/>
    <lineage>
        <taxon>Eukaryota</taxon>
        <taxon>Viridiplantae</taxon>
        <taxon>Chlorophyta</taxon>
        <taxon>core chlorophytes</taxon>
        <taxon>Trebouxiophyceae</taxon>
        <taxon>Trebouxiophyceae incertae sedis</taxon>
        <taxon>Coccomyxaceae</taxon>
        <taxon>Coccomyxa</taxon>
    </lineage>
</organism>
<keyword evidence="3" id="KW-0732">Signal</keyword>
<evidence type="ECO:0000256" key="3">
    <source>
        <dbReference type="ARBA" id="ARBA00022729"/>
    </source>
</evidence>
<evidence type="ECO:0000256" key="1">
    <source>
        <dbReference type="ARBA" id="ARBA00004196"/>
    </source>
</evidence>
<comment type="similarity">
    <text evidence="2">Belongs to the EfeM/EfeO family.</text>
</comment>
<dbReference type="InterPro" id="IPR034981">
    <property type="entry name" value="Imelysin-like_EfeO/Algp7"/>
</dbReference>
<reference evidence="5 6" key="1">
    <citation type="submission" date="2024-06" db="EMBL/GenBank/DDBJ databases">
        <authorList>
            <person name="Kraege A."/>
            <person name="Thomma B."/>
        </authorList>
    </citation>
    <scope>NUCLEOTIDE SEQUENCE [LARGE SCALE GENOMIC DNA]</scope>
</reference>
<gene>
    <name evidence="5" type="primary">g5950</name>
    <name evidence="5" type="ORF">VP750_LOCUS5094</name>
</gene>